<sequence length="439" mass="48248">MIISEVDPDSPTTSNPPPRQFFANQPPPAAPHIIEEAPCCPQDTRETIRIIPQARTTQPAQHGHFHPSSLAERPSVDTQPTQHQHLHRPPNSPKCSKIIIQPHTAHWPYTTLWFPPRPPGQDIDGNTSIPDNPWTPIPLSATMVDAPYSPVAIKTSIVPRNQSTSMPDRPSTPASKFKSFFSDIVSSATAVPSGSARSHISMPAVQPSRRHLAVNSSHLRHPHSEQPHTRRTFATAPALPDPPTSSPKYVNPFLTRPITIPPREPIPSKSSPENVSPRTPTAPVPQFPDAPFPQLNTHPFGVPSTVHVLADWPYGPLFETMSPRTRRFAVGGTDADGHDMKIYRPRLDRDTYLECLPPATRVVVRCPSRACGLVCELNGRAGACRRRSAAAKNAALWVREMWACEGCGEEMEMQVLKESEGNSPTGTGDACYKKDERDG</sequence>
<dbReference type="AlphaFoldDB" id="L8FS78"/>
<evidence type="ECO:0000313" key="3">
    <source>
        <dbReference type="Proteomes" id="UP000011064"/>
    </source>
</evidence>
<evidence type="ECO:0000313" key="2">
    <source>
        <dbReference type="EMBL" id="ELR03717.1"/>
    </source>
</evidence>
<reference evidence="3" key="1">
    <citation type="submission" date="2010-09" db="EMBL/GenBank/DDBJ databases">
        <title>The genome sequence of Geomyces destructans 20631-21.</title>
        <authorList>
            <consortium name="The Broad Institute Genome Sequencing Platform"/>
            <person name="Cuomo C.A."/>
            <person name="Blehert D.S."/>
            <person name="Lorch J.M."/>
            <person name="Young S.K."/>
            <person name="Zeng Q."/>
            <person name="Gargeya S."/>
            <person name="Fitzgerald M."/>
            <person name="Haas B."/>
            <person name="Abouelleil A."/>
            <person name="Alvarado L."/>
            <person name="Arachchi H.M."/>
            <person name="Berlin A."/>
            <person name="Brown A."/>
            <person name="Chapman S.B."/>
            <person name="Chen Z."/>
            <person name="Dunbar C."/>
            <person name="Freedman E."/>
            <person name="Gearin G."/>
            <person name="Gellesch M."/>
            <person name="Goldberg J."/>
            <person name="Griggs A."/>
            <person name="Gujja S."/>
            <person name="Heiman D."/>
            <person name="Howarth C."/>
            <person name="Larson L."/>
            <person name="Lui A."/>
            <person name="MacDonald P.J.P."/>
            <person name="Montmayeur A."/>
            <person name="Murphy C."/>
            <person name="Neiman D."/>
            <person name="Pearson M."/>
            <person name="Priest M."/>
            <person name="Roberts A."/>
            <person name="Saif S."/>
            <person name="Shea T."/>
            <person name="Shenoy N."/>
            <person name="Sisk P."/>
            <person name="Stolte C."/>
            <person name="Sykes S."/>
            <person name="Wortman J."/>
            <person name="Nusbaum C."/>
            <person name="Birren B."/>
        </authorList>
    </citation>
    <scope>NUCLEOTIDE SEQUENCE [LARGE SCALE GENOMIC DNA]</scope>
    <source>
        <strain evidence="3">ATCC MYA-4855 / 20631-21</strain>
    </source>
</reference>
<gene>
    <name evidence="2" type="ORF">GMDG_06351</name>
</gene>
<dbReference type="Proteomes" id="UP000011064">
    <property type="component" value="Unassembled WGS sequence"/>
</dbReference>
<dbReference type="VEuPathDB" id="FungiDB:GMDG_06351"/>
<feature type="region of interest" description="Disordered" evidence="1">
    <location>
        <begin position="416"/>
        <end position="439"/>
    </location>
</feature>
<protein>
    <submittedName>
        <fullName evidence="2">Uncharacterized protein</fullName>
    </submittedName>
</protein>
<feature type="compositionally biased region" description="Polar residues" evidence="1">
    <location>
        <begin position="268"/>
        <end position="279"/>
    </location>
</feature>
<dbReference type="EMBL" id="GL573324">
    <property type="protein sequence ID" value="ELR03717.1"/>
    <property type="molecule type" value="Genomic_DNA"/>
</dbReference>
<proteinExistence type="predicted"/>
<dbReference type="InParanoid" id="L8FS78"/>
<dbReference type="HOGENOM" id="CLU_622763_0_0_1"/>
<evidence type="ECO:0000256" key="1">
    <source>
        <dbReference type="SAM" id="MobiDB-lite"/>
    </source>
</evidence>
<feature type="compositionally biased region" description="Pro residues" evidence="1">
    <location>
        <begin position="14"/>
        <end position="29"/>
    </location>
</feature>
<accession>L8FS78</accession>
<feature type="region of interest" description="Disordered" evidence="1">
    <location>
        <begin position="1"/>
        <end position="29"/>
    </location>
</feature>
<keyword evidence="3" id="KW-1185">Reference proteome</keyword>
<name>L8FS78_PSED2</name>
<dbReference type="OrthoDB" id="3438905at2759"/>
<feature type="region of interest" description="Disordered" evidence="1">
    <location>
        <begin position="56"/>
        <end position="93"/>
    </location>
</feature>
<feature type="region of interest" description="Disordered" evidence="1">
    <location>
        <begin position="209"/>
        <end position="283"/>
    </location>
</feature>
<dbReference type="STRING" id="658429.L8FS78"/>
<organism evidence="2 3">
    <name type="scientific">Pseudogymnoascus destructans (strain ATCC MYA-4855 / 20631-21)</name>
    <name type="common">Bat white-nose syndrome fungus</name>
    <name type="synonym">Geomyces destructans</name>
    <dbReference type="NCBI Taxonomy" id="658429"/>
    <lineage>
        <taxon>Eukaryota</taxon>
        <taxon>Fungi</taxon>
        <taxon>Dikarya</taxon>
        <taxon>Ascomycota</taxon>
        <taxon>Pezizomycotina</taxon>
        <taxon>Leotiomycetes</taxon>
        <taxon>Thelebolales</taxon>
        <taxon>Thelebolaceae</taxon>
        <taxon>Pseudogymnoascus</taxon>
    </lineage>
</organism>